<sequence length="116" mass="12557">MTSTITVVAHITADPSSVAEVHSALLIAVEATQSEHGCLHYRLFENMDTQGHWTMLELWQNDDALTQHTLGEAFKNLSAAIDGKASVQVYRLAPAASAVQVESVVNPNFWLGNGLP</sequence>
<evidence type="ECO:0000313" key="2">
    <source>
        <dbReference type="EMBL" id="MBC3471642.1"/>
    </source>
</evidence>
<comment type="caution">
    <text evidence="2">The sequence shown here is derived from an EMBL/GenBank/DDBJ whole genome shotgun (WGS) entry which is preliminary data.</text>
</comment>
<name>A0A923GJD3_9PSED</name>
<dbReference type="SUPFAM" id="SSF54909">
    <property type="entry name" value="Dimeric alpha+beta barrel"/>
    <property type="match status" value="1"/>
</dbReference>
<dbReference type="Gene3D" id="3.30.70.100">
    <property type="match status" value="1"/>
</dbReference>
<reference evidence="2 4" key="1">
    <citation type="journal article" date="2020" name="Microorganisms">
        <title>Reliable Identification of Environmental Pseudomonas Isolates Using the rpoD Gene.</title>
        <authorList>
            <consortium name="The Broad Institute Genome Sequencing Platform"/>
            <person name="Girard L."/>
            <person name="Lood C."/>
            <person name="Rokni-Zadeh H."/>
            <person name="van Noort V."/>
            <person name="Lavigne R."/>
            <person name="De Mot R."/>
        </authorList>
    </citation>
    <scope>NUCLEOTIDE SEQUENCE</scope>
    <source>
        <strain evidence="2 4">RW4S2</strain>
    </source>
</reference>
<dbReference type="EMBL" id="JABWRP020000015">
    <property type="protein sequence ID" value="MBV4543078.1"/>
    <property type="molecule type" value="Genomic_DNA"/>
</dbReference>
<evidence type="ECO:0000313" key="4">
    <source>
        <dbReference type="Proteomes" id="UP000628137"/>
    </source>
</evidence>
<protein>
    <submittedName>
        <fullName evidence="2">Antibiotic biosynthesis monooxygenase</fullName>
    </submittedName>
</protein>
<dbReference type="InterPro" id="IPR050744">
    <property type="entry name" value="AI-2_Isomerase_LsrG"/>
</dbReference>
<dbReference type="EMBL" id="JABWRP010000010">
    <property type="protein sequence ID" value="MBC3471642.1"/>
    <property type="molecule type" value="Genomic_DNA"/>
</dbReference>
<dbReference type="GO" id="GO:0004497">
    <property type="term" value="F:monooxygenase activity"/>
    <property type="evidence" value="ECO:0007669"/>
    <property type="project" value="UniProtKB-KW"/>
</dbReference>
<dbReference type="RefSeq" id="WP_186603048.1">
    <property type="nucleotide sequence ID" value="NZ_JABWRP020000015.1"/>
</dbReference>
<organism evidence="2">
    <name type="scientific">Pseudomonas vlassakiae</name>
    <dbReference type="NCBI Taxonomy" id="485888"/>
    <lineage>
        <taxon>Bacteria</taxon>
        <taxon>Pseudomonadati</taxon>
        <taxon>Pseudomonadota</taxon>
        <taxon>Gammaproteobacteria</taxon>
        <taxon>Pseudomonadales</taxon>
        <taxon>Pseudomonadaceae</taxon>
        <taxon>Pseudomonas</taxon>
    </lineage>
</organism>
<keyword evidence="4" id="KW-1185">Reference proteome</keyword>
<dbReference type="PANTHER" id="PTHR33336">
    <property type="entry name" value="QUINOL MONOOXYGENASE YGIN-RELATED"/>
    <property type="match status" value="1"/>
</dbReference>
<dbReference type="PANTHER" id="PTHR33336:SF15">
    <property type="entry name" value="ABM DOMAIN-CONTAINING PROTEIN"/>
    <property type="match status" value="1"/>
</dbReference>
<feature type="domain" description="ABM" evidence="1">
    <location>
        <begin position="5"/>
        <end position="93"/>
    </location>
</feature>
<dbReference type="Proteomes" id="UP000628137">
    <property type="component" value="Unassembled WGS sequence"/>
</dbReference>
<reference evidence="3" key="3">
    <citation type="submission" date="2021-06" db="EMBL/GenBank/DDBJ databases">
        <title>Updating the genus Pseudomonas: Description of 43 new species and partition of the Pseudomonas putida group.</title>
        <authorList>
            <person name="Girard L."/>
            <person name="Lood C."/>
            <person name="Vandamme P."/>
            <person name="Rokni-Zadeh H."/>
            <person name="Van Noort V."/>
            <person name="Hofte M."/>
            <person name="Lavigne R."/>
            <person name="De Mot R."/>
        </authorList>
    </citation>
    <scope>NUCLEOTIDE SEQUENCE</scope>
    <source>
        <strain evidence="3">RW4S2</strain>
    </source>
</reference>
<dbReference type="PROSITE" id="PS51725">
    <property type="entry name" value="ABM"/>
    <property type="match status" value="1"/>
</dbReference>
<dbReference type="InterPro" id="IPR011008">
    <property type="entry name" value="Dimeric_a/b-barrel"/>
</dbReference>
<dbReference type="Pfam" id="PF03992">
    <property type="entry name" value="ABM"/>
    <property type="match status" value="1"/>
</dbReference>
<keyword evidence="2" id="KW-0560">Oxidoreductase</keyword>
<evidence type="ECO:0000259" key="1">
    <source>
        <dbReference type="PROSITE" id="PS51725"/>
    </source>
</evidence>
<proteinExistence type="predicted"/>
<dbReference type="AlphaFoldDB" id="A0A923GJD3"/>
<keyword evidence="2" id="KW-0503">Monooxygenase</keyword>
<evidence type="ECO:0000313" key="3">
    <source>
        <dbReference type="EMBL" id="MBV4543078.1"/>
    </source>
</evidence>
<reference evidence="2" key="2">
    <citation type="submission" date="2020-07" db="EMBL/GenBank/DDBJ databases">
        <authorList>
            <person name="Lood C."/>
            <person name="Girard L."/>
        </authorList>
    </citation>
    <scope>NUCLEOTIDE SEQUENCE</scope>
    <source>
        <strain evidence="2">RW4S2</strain>
    </source>
</reference>
<gene>
    <name evidence="3" type="ORF">HU738_018710</name>
    <name evidence="2" type="ORF">HU738_13845</name>
</gene>
<accession>A0A923GJD3</accession>
<dbReference type="InterPro" id="IPR007138">
    <property type="entry name" value="ABM_dom"/>
</dbReference>